<evidence type="ECO:0000313" key="2">
    <source>
        <dbReference type="Proteomes" id="UP000805649"/>
    </source>
</evidence>
<comment type="caution">
    <text evidence="1">The sequence shown here is derived from an EMBL/GenBank/DDBJ whole genome shotgun (WGS) entry which is preliminary data.</text>
</comment>
<sequence length="135" mass="15352">MSSRRMEAPGLKTVSLAEICPTAPQSQILCGYLPFQHHRGARFDLWPRTGVQRDEAVKKIQAIESDIETDAARGKNDGEYGDSNRNDNDNDCMKLQLTSLADAASTLTLWMVDRRGDVRRKRQKEQFREEEVEPS</sequence>
<accession>A0ACC3YYV4</accession>
<organism evidence="1 2">
    <name type="scientific">Colletotrichum truncatum</name>
    <name type="common">Anthracnose fungus</name>
    <name type="synonym">Colletotrichum capsici</name>
    <dbReference type="NCBI Taxonomy" id="5467"/>
    <lineage>
        <taxon>Eukaryota</taxon>
        <taxon>Fungi</taxon>
        <taxon>Dikarya</taxon>
        <taxon>Ascomycota</taxon>
        <taxon>Pezizomycotina</taxon>
        <taxon>Sordariomycetes</taxon>
        <taxon>Hypocreomycetidae</taxon>
        <taxon>Glomerellales</taxon>
        <taxon>Glomerellaceae</taxon>
        <taxon>Colletotrichum</taxon>
        <taxon>Colletotrichum truncatum species complex</taxon>
    </lineage>
</organism>
<dbReference type="Proteomes" id="UP000805649">
    <property type="component" value="Unassembled WGS sequence"/>
</dbReference>
<reference evidence="1 2" key="1">
    <citation type="journal article" date="2020" name="Phytopathology">
        <title>Genome Sequence Resources of Colletotrichum truncatum, C. plurivorum, C. musicola, and C. sojae: Four Species Pathogenic to Soybean (Glycine max).</title>
        <authorList>
            <person name="Rogerio F."/>
            <person name="Boufleur T.R."/>
            <person name="Ciampi-Guillardi M."/>
            <person name="Sukno S.A."/>
            <person name="Thon M.R."/>
            <person name="Massola Junior N.S."/>
            <person name="Baroncelli R."/>
        </authorList>
    </citation>
    <scope>NUCLEOTIDE SEQUENCE [LARGE SCALE GENOMIC DNA]</scope>
    <source>
        <strain evidence="1 2">CMES1059</strain>
    </source>
</reference>
<proteinExistence type="predicted"/>
<gene>
    <name evidence="1" type="ORF">CTRU02_206879</name>
</gene>
<dbReference type="EMBL" id="VUJX02000004">
    <property type="protein sequence ID" value="KAL0937148.1"/>
    <property type="molecule type" value="Genomic_DNA"/>
</dbReference>
<protein>
    <submittedName>
        <fullName evidence="1">Uncharacterized protein</fullName>
    </submittedName>
</protein>
<evidence type="ECO:0000313" key="1">
    <source>
        <dbReference type="EMBL" id="KAL0937148.1"/>
    </source>
</evidence>
<name>A0ACC3YYV4_COLTU</name>
<keyword evidence="2" id="KW-1185">Reference proteome</keyword>